<gene>
    <name evidence="2" type="ORF">C2S53_012584</name>
</gene>
<evidence type="ECO:0000313" key="3">
    <source>
        <dbReference type="Proteomes" id="UP001190926"/>
    </source>
</evidence>
<reference evidence="2 3" key="1">
    <citation type="journal article" date="2021" name="Nat. Commun.">
        <title>Incipient diploidization of the medicinal plant Perilla within 10,000 years.</title>
        <authorList>
            <person name="Zhang Y."/>
            <person name="Shen Q."/>
            <person name="Leng L."/>
            <person name="Zhang D."/>
            <person name="Chen S."/>
            <person name="Shi Y."/>
            <person name="Ning Z."/>
            <person name="Chen S."/>
        </authorList>
    </citation>
    <scope>NUCLEOTIDE SEQUENCE [LARGE SCALE GENOMIC DNA]</scope>
    <source>
        <strain evidence="3">cv. PC099</strain>
    </source>
</reference>
<dbReference type="AlphaFoldDB" id="A0AAD4P887"/>
<accession>A0AAD4P887</accession>
<organism evidence="2 3">
    <name type="scientific">Perilla frutescens var. hirtella</name>
    <name type="common">Perilla citriodora</name>
    <name type="synonym">Perilla setoyensis</name>
    <dbReference type="NCBI Taxonomy" id="608512"/>
    <lineage>
        <taxon>Eukaryota</taxon>
        <taxon>Viridiplantae</taxon>
        <taxon>Streptophyta</taxon>
        <taxon>Embryophyta</taxon>
        <taxon>Tracheophyta</taxon>
        <taxon>Spermatophyta</taxon>
        <taxon>Magnoliopsida</taxon>
        <taxon>eudicotyledons</taxon>
        <taxon>Gunneridae</taxon>
        <taxon>Pentapetalae</taxon>
        <taxon>asterids</taxon>
        <taxon>lamiids</taxon>
        <taxon>Lamiales</taxon>
        <taxon>Lamiaceae</taxon>
        <taxon>Nepetoideae</taxon>
        <taxon>Elsholtzieae</taxon>
        <taxon>Perilla</taxon>
    </lineage>
</organism>
<keyword evidence="3" id="KW-1185">Reference proteome</keyword>
<dbReference type="PANTHER" id="PTHR39267">
    <property type="entry name" value="SURVIVAL MOTOR NEURON-LIKE PROTEIN 1"/>
    <property type="match status" value="1"/>
</dbReference>
<sequence>MGKEGELWDDSALIKAFDHAISKYKATKPLLQILRIYVYVGECIHDFTFLNRILLQVMHGKSGEKPIIDSEENFPDNGSTQHVQNDDNLFVGLETTTKTGDTAEILQSKEDSPLELGSSAQCVGSSNIQECNDPPTNDIPATRSVDSGEQTVLTDLKCQNEATCYSDGAEEYSKLLNKYYEVESQRQHILQQLNQYSNWNYQYPVSSTSTAEEYQASVPQPYETVACQCAYGCQNWVVPCNSSPAACSGGNYIDPACHAKGSQNEKAESRKDPDFINMAMVAAEKALSLTKEANRGTEKQLGMEIGQFPESKSSTDLDVVLKAWYTAGLYTGKYLSEQSSEGRKQGQGI</sequence>
<dbReference type="Proteomes" id="UP001190926">
    <property type="component" value="Unassembled WGS sequence"/>
</dbReference>
<dbReference type="PANTHER" id="PTHR39267:SF1">
    <property type="entry name" value="SURVIVAL MOTOR NEURON PROTEIN"/>
    <property type="match status" value="1"/>
</dbReference>
<dbReference type="InterPro" id="IPR040424">
    <property type="entry name" value="Smn1"/>
</dbReference>
<dbReference type="Pfam" id="PF20636">
    <property type="entry name" value="SMN_G2-BD"/>
    <property type="match status" value="1"/>
</dbReference>
<evidence type="ECO:0000313" key="2">
    <source>
        <dbReference type="EMBL" id="KAH6829901.1"/>
    </source>
</evidence>
<comment type="caution">
    <text evidence="2">The sequence shown here is derived from an EMBL/GenBank/DDBJ whole genome shotgun (WGS) entry which is preliminary data.</text>
</comment>
<proteinExistence type="predicted"/>
<dbReference type="CDD" id="cd22851">
    <property type="entry name" value="SMN_N"/>
    <property type="match status" value="1"/>
</dbReference>
<name>A0AAD4P887_PERFH</name>
<evidence type="ECO:0000259" key="1">
    <source>
        <dbReference type="Pfam" id="PF20636"/>
    </source>
</evidence>
<protein>
    <recommendedName>
        <fullName evidence="1">Survival Motor Neuron Gemin2-binding domain-containing protein</fullName>
    </recommendedName>
</protein>
<feature type="domain" description="Survival Motor Neuron Gemin2-binding" evidence="1">
    <location>
        <begin position="1"/>
        <end position="26"/>
    </location>
</feature>
<dbReference type="InterPro" id="IPR049481">
    <property type="entry name" value="SMN_G2-BD"/>
</dbReference>
<dbReference type="EMBL" id="SDAM02000103">
    <property type="protein sequence ID" value="KAH6829901.1"/>
    <property type="molecule type" value="Genomic_DNA"/>
</dbReference>